<feature type="compositionally biased region" description="Basic residues" evidence="1">
    <location>
        <begin position="86"/>
        <end position="98"/>
    </location>
</feature>
<protein>
    <submittedName>
        <fullName evidence="2">Glycosyl transferase, family 2</fullName>
    </submittedName>
</protein>
<sequence>MSHGSPPSTARRFGRASLDGDGCGFSFFGNASSDERTSGRADGPAGGRAGSRTDGRTGRQTYGHTGIRAYRHRGMRAGTPPGGSAPRHRPRHPGAHRRSGTDHAATPLNGRHQPPAHALPRHPQGPPGRGAGPRSHAGPPRGHRGRHPNGPAADTHRARGGGRSAARGGCAAADSGIPAPAPPAAPACGRTTRAGA</sequence>
<organism evidence="2 3">
    <name type="scientific">Streptomyces lividans 1326</name>
    <dbReference type="NCBI Taxonomy" id="1200984"/>
    <lineage>
        <taxon>Bacteria</taxon>
        <taxon>Bacillati</taxon>
        <taxon>Actinomycetota</taxon>
        <taxon>Actinomycetes</taxon>
        <taxon>Kitasatosporales</taxon>
        <taxon>Streptomycetaceae</taxon>
        <taxon>Streptomyces</taxon>
    </lineage>
</organism>
<feature type="region of interest" description="Disordered" evidence="1">
    <location>
        <begin position="1"/>
        <end position="196"/>
    </location>
</feature>
<dbReference type="Proteomes" id="UP000014062">
    <property type="component" value="Chromosome"/>
</dbReference>
<feature type="compositionally biased region" description="Low complexity" evidence="1">
    <location>
        <begin position="164"/>
        <end position="178"/>
    </location>
</feature>
<gene>
    <name evidence="2" type="ORF">SLI_7601</name>
</gene>
<proteinExistence type="predicted"/>
<dbReference type="EMBL" id="CM001889">
    <property type="protein sequence ID" value="EOY52302.1"/>
    <property type="molecule type" value="Genomic_DNA"/>
</dbReference>
<accession>A0A7U9DY39</accession>
<reference evidence="3" key="1">
    <citation type="journal article" date="2013" name="Genome Biol. Evol.">
        <title>The genome sequence of Streptomyces lividans 66 reveals a novel tRNA-dependent peptide biosynthetic system within a metal-related genomic island.</title>
        <authorList>
            <person name="Cruz-Morales P."/>
            <person name="Vijgenboom E."/>
            <person name="Iruegas-Bocardo F."/>
            <person name="Girard G."/>
            <person name="Yanez-Guerra L.A."/>
            <person name="Ramos-Aboites H.E."/>
            <person name="Pernodet J.L."/>
            <person name="Anne J."/>
            <person name="van Wezel G.P."/>
            <person name="Barona-Gomez F."/>
        </authorList>
    </citation>
    <scope>NUCLEOTIDE SEQUENCE [LARGE SCALE GENOMIC DNA]</scope>
    <source>
        <strain evidence="3">1326</strain>
    </source>
</reference>
<evidence type="ECO:0000313" key="3">
    <source>
        <dbReference type="Proteomes" id="UP000014062"/>
    </source>
</evidence>
<keyword evidence="2" id="KW-0808">Transferase</keyword>
<evidence type="ECO:0000313" key="2">
    <source>
        <dbReference type="EMBL" id="EOY52302.1"/>
    </source>
</evidence>
<dbReference type="AlphaFoldDB" id="A0A7U9DY39"/>
<name>A0A7U9DY39_STRLI</name>
<dbReference type="GO" id="GO:0016740">
    <property type="term" value="F:transferase activity"/>
    <property type="evidence" value="ECO:0007669"/>
    <property type="project" value="UniProtKB-KW"/>
</dbReference>
<evidence type="ECO:0000256" key="1">
    <source>
        <dbReference type="SAM" id="MobiDB-lite"/>
    </source>
</evidence>